<evidence type="ECO:0000313" key="2">
    <source>
        <dbReference type="Proteomes" id="UP000004407"/>
    </source>
</evidence>
<comment type="caution">
    <text evidence="1">The sequence shown here is derived from an EMBL/GenBank/DDBJ whole genome shotgun (WGS) entry which is preliminary data.</text>
</comment>
<reference evidence="1 2" key="1">
    <citation type="submission" date="2011-08" db="EMBL/GenBank/DDBJ databases">
        <authorList>
            <person name="Weinstock G."/>
            <person name="Sodergren E."/>
            <person name="Clifton S."/>
            <person name="Fulton L."/>
            <person name="Fulton B."/>
            <person name="Courtney L."/>
            <person name="Fronick C."/>
            <person name="Harrison M."/>
            <person name="Strong C."/>
            <person name="Farmer C."/>
            <person name="Delahaunty K."/>
            <person name="Markovic C."/>
            <person name="Hall O."/>
            <person name="Minx P."/>
            <person name="Tomlinson C."/>
            <person name="Mitreva M."/>
            <person name="Hou S."/>
            <person name="Chen J."/>
            <person name="Wollam A."/>
            <person name="Pepin K.H."/>
            <person name="Johnson M."/>
            <person name="Bhonagiri V."/>
            <person name="Zhang X."/>
            <person name="Suruliraj S."/>
            <person name="Warren W."/>
            <person name="Chinwalla A."/>
            <person name="Mardis E.R."/>
            <person name="Wilson R.K."/>
        </authorList>
    </citation>
    <scope>NUCLEOTIDE SEQUENCE [LARGE SCALE GENOMIC DNA]</scope>
    <source>
        <strain evidence="1 2">DSM 18206</strain>
    </source>
</reference>
<dbReference type="EMBL" id="AFZZ01000192">
    <property type="protein sequence ID" value="EHJ38008.1"/>
    <property type="molecule type" value="Genomic_DNA"/>
</dbReference>
<dbReference type="AlphaFoldDB" id="G6B019"/>
<dbReference type="HOGENOM" id="CLU_1325135_0_0_10"/>
<dbReference type="GeneID" id="78337740"/>
<dbReference type="InterPro" id="IPR038365">
    <property type="entry name" value="EcoRII_C_sf"/>
</dbReference>
<organism evidence="1 2">
    <name type="scientific">Leyella stercorea DSM 18206</name>
    <dbReference type="NCBI Taxonomy" id="1002367"/>
    <lineage>
        <taxon>Bacteria</taxon>
        <taxon>Pseudomonadati</taxon>
        <taxon>Bacteroidota</taxon>
        <taxon>Bacteroidia</taxon>
        <taxon>Bacteroidales</taxon>
        <taxon>Prevotellaceae</taxon>
        <taxon>Leyella</taxon>
    </lineage>
</organism>
<sequence>MGVLKDCGISKSKTKTVTIFENLLSGETFLDVVYDSPKDYIKKYWESFKVAHPQSTPSVNGNVFEMIIYTLLYREGIKPFYTQAKVTYVPNIVYDAILYNQSQPVSLSLKTSLRERYKQADLEAVALKYVHRRSKCYLLTISPEEAASANEKIKKGDIIGLDAVIDCTTSQIDDLIADLKNVTFEEAESKPAVTGNIIK</sequence>
<dbReference type="eggNOG" id="ENOG5033PU3">
    <property type="taxonomic scope" value="Bacteria"/>
</dbReference>
<accession>G6B019</accession>
<proteinExistence type="predicted"/>
<name>G6B019_9BACT</name>
<dbReference type="RefSeq" id="WP_007901604.1">
    <property type="nucleotide sequence ID" value="NZ_JH379449.1"/>
</dbReference>
<gene>
    <name evidence="1" type="ORF">HMPREF0673_02236</name>
</gene>
<evidence type="ECO:0000313" key="1">
    <source>
        <dbReference type="EMBL" id="EHJ38008.1"/>
    </source>
</evidence>
<protein>
    <submittedName>
        <fullName evidence="1">Uncharacterized protein</fullName>
    </submittedName>
</protein>
<dbReference type="Proteomes" id="UP000004407">
    <property type="component" value="Unassembled WGS sequence"/>
</dbReference>
<dbReference type="Gene3D" id="3.40.91.80">
    <property type="match status" value="1"/>
</dbReference>